<dbReference type="Proteomes" id="UP001189429">
    <property type="component" value="Unassembled WGS sequence"/>
</dbReference>
<feature type="transmembrane region" description="Helical" evidence="2">
    <location>
        <begin position="266"/>
        <end position="286"/>
    </location>
</feature>
<feature type="transmembrane region" description="Helical" evidence="2">
    <location>
        <begin position="114"/>
        <end position="133"/>
    </location>
</feature>
<evidence type="ECO:0000313" key="4">
    <source>
        <dbReference type="Proteomes" id="UP001189429"/>
    </source>
</evidence>
<evidence type="ECO:0000313" key="3">
    <source>
        <dbReference type="EMBL" id="CAK0896899.1"/>
    </source>
</evidence>
<name>A0ABN9XBV8_9DINO</name>
<keyword evidence="2" id="KW-0472">Membrane</keyword>
<evidence type="ECO:0000256" key="1">
    <source>
        <dbReference type="SAM" id="MobiDB-lite"/>
    </source>
</evidence>
<comment type="caution">
    <text evidence="3">The sequence shown here is derived from an EMBL/GenBank/DDBJ whole genome shotgun (WGS) entry which is preliminary data.</text>
</comment>
<feature type="transmembrane region" description="Helical" evidence="2">
    <location>
        <begin position="89"/>
        <end position="108"/>
    </location>
</feature>
<protein>
    <submittedName>
        <fullName evidence="3">Uncharacterized protein</fullName>
    </submittedName>
</protein>
<reference evidence="3" key="1">
    <citation type="submission" date="2023-10" db="EMBL/GenBank/DDBJ databases">
        <authorList>
            <person name="Chen Y."/>
            <person name="Shah S."/>
            <person name="Dougan E. K."/>
            <person name="Thang M."/>
            <person name="Chan C."/>
        </authorList>
    </citation>
    <scope>NUCLEOTIDE SEQUENCE [LARGE SCALE GENOMIC DNA]</scope>
</reference>
<gene>
    <name evidence="3" type="ORF">PCOR1329_LOCUS75231</name>
</gene>
<keyword evidence="2" id="KW-0812">Transmembrane</keyword>
<keyword evidence="4" id="KW-1185">Reference proteome</keyword>
<keyword evidence="2" id="KW-1133">Transmembrane helix</keyword>
<dbReference type="EMBL" id="CAUYUJ010020255">
    <property type="protein sequence ID" value="CAK0896899.1"/>
    <property type="molecule type" value="Genomic_DNA"/>
</dbReference>
<feature type="transmembrane region" description="Helical" evidence="2">
    <location>
        <begin position="209"/>
        <end position="228"/>
    </location>
</feature>
<accession>A0ABN9XBV8</accession>
<sequence length="340" mass="38733">MDKQYSQFNLFDWNDERWQAYLSGIYPPPNYRQLLKFRKKWYKRTIDPEFDVDYEPVTAPSRGTSSGGGDGGPARPNTRSDDVWANTKYIWKVNCFLSYLWSLAYVVSSAFQLVSVRLALVILSASVALELLARHGIQCRRDYLAGGLRTLLREDVGPVPLFALAALAPGLQGPRADRALGGPGRRPLCSGYSRFRNKRLFNRPRPRRVHALLLFSSAITVLLSLTQISPALPGNPLAKLLRPLAIARVRHALLQLRADVEVLSGFWLIWMCVGRQASLFALLWIWNALAIRYAMSPWTQTSFRKIDRFVRPVFGRIPLVSPLYEQVKLFTHTFAENKQR</sequence>
<evidence type="ECO:0000256" key="2">
    <source>
        <dbReference type="SAM" id="Phobius"/>
    </source>
</evidence>
<feature type="region of interest" description="Disordered" evidence="1">
    <location>
        <begin position="53"/>
        <end position="79"/>
    </location>
</feature>
<organism evidence="3 4">
    <name type="scientific">Prorocentrum cordatum</name>
    <dbReference type="NCBI Taxonomy" id="2364126"/>
    <lineage>
        <taxon>Eukaryota</taxon>
        <taxon>Sar</taxon>
        <taxon>Alveolata</taxon>
        <taxon>Dinophyceae</taxon>
        <taxon>Prorocentrales</taxon>
        <taxon>Prorocentraceae</taxon>
        <taxon>Prorocentrum</taxon>
    </lineage>
</organism>
<proteinExistence type="predicted"/>